<dbReference type="PANTHER" id="PTHR41700">
    <property type="entry name" value="GCN5-RELATED N-ACETYLTRANSFERASE"/>
    <property type="match status" value="1"/>
</dbReference>
<name>A0A2T0VA49_9MICO</name>
<dbReference type="EMBL" id="PVTL01000008">
    <property type="protein sequence ID" value="PRY67069.1"/>
    <property type="molecule type" value="Genomic_DNA"/>
</dbReference>
<evidence type="ECO:0000313" key="3">
    <source>
        <dbReference type="Proteomes" id="UP000237983"/>
    </source>
</evidence>
<proteinExistence type="predicted"/>
<dbReference type="AlphaFoldDB" id="A0A2T0VA49"/>
<accession>A0A2T0VA49</accession>
<dbReference type="Pfam" id="PF00583">
    <property type="entry name" value="Acetyltransf_1"/>
    <property type="match status" value="1"/>
</dbReference>
<dbReference type="InterPro" id="IPR000182">
    <property type="entry name" value="GNAT_dom"/>
</dbReference>
<dbReference type="CDD" id="cd04301">
    <property type="entry name" value="NAT_SF"/>
    <property type="match status" value="1"/>
</dbReference>
<dbReference type="PANTHER" id="PTHR41700:SF1">
    <property type="entry name" value="N-ACETYLTRANSFERASE DOMAIN-CONTAINING PROTEIN"/>
    <property type="match status" value="1"/>
</dbReference>
<feature type="domain" description="N-acetyltransferase" evidence="1">
    <location>
        <begin position="50"/>
        <end position="117"/>
    </location>
</feature>
<gene>
    <name evidence="2" type="ORF">B0I08_108156</name>
</gene>
<dbReference type="Gene3D" id="3.40.630.30">
    <property type="match status" value="1"/>
</dbReference>
<dbReference type="GO" id="GO:0016747">
    <property type="term" value="F:acyltransferase activity, transferring groups other than amino-acyl groups"/>
    <property type="evidence" value="ECO:0007669"/>
    <property type="project" value="InterPro"/>
</dbReference>
<sequence length="286" mass="29650">MVDPQLTVQPTQSLAVFQAANALYLRVFGYTAADHSLNPKLLSAIVGNGGAAVAATTPAGELIGFAYGFVGFDGGAPYLYSQAAFIDPEYQGLGIGRLLKQEQATIATRAGLTSMRWAFDPILSRNAHFNLNVLGAVGVRFAPHYYDEPDSDRLIVEWGLDATEPSHPDAAAATPAAAIAPADWGHALPADAAGVIAVPIPSASPKLLDPALVATLRVSVADTFTALFARGYTAQSCVRVDDATSTYLFAPHLAAPHLAAPHLASPVHVAPVHVAPGVPGEGLGSR</sequence>
<evidence type="ECO:0000259" key="1">
    <source>
        <dbReference type="Pfam" id="PF00583"/>
    </source>
</evidence>
<dbReference type="RefSeq" id="WP_106214233.1">
    <property type="nucleotide sequence ID" value="NZ_PVTL01000008.1"/>
</dbReference>
<dbReference type="InterPro" id="IPR016181">
    <property type="entry name" value="Acyl_CoA_acyltransferase"/>
</dbReference>
<evidence type="ECO:0000313" key="2">
    <source>
        <dbReference type="EMBL" id="PRY67069.1"/>
    </source>
</evidence>
<organism evidence="2 3">
    <name type="scientific">Glaciihabitans tibetensis</name>
    <dbReference type="NCBI Taxonomy" id="1266600"/>
    <lineage>
        <taxon>Bacteria</taxon>
        <taxon>Bacillati</taxon>
        <taxon>Actinomycetota</taxon>
        <taxon>Actinomycetes</taxon>
        <taxon>Micrococcales</taxon>
        <taxon>Microbacteriaceae</taxon>
        <taxon>Glaciihabitans</taxon>
    </lineage>
</organism>
<dbReference type="OrthoDB" id="9797990at2"/>
<keyword evidence="2" id="KW-0808">Transferase</keyword>
<dbReference type="Proteomes" id="UP000237983">
    <property type="component" value="Unassembled WGS sequence"/>
</dbReference>
<protein>
    <submittedName>
        <fullName evidence="2">Putative GNAT superfamily acetyltransferase</fullName>
    </submittedName>
</protein>
<reference evidence="2 3" key="1">
    <citation type="submission" date="2018-03" db="EMBL/GenBank/DDBJ databases">
        <title>Genomic Encyclopedia of Type Strains, Phase III (KMG-III): the genomes of soil and plant-associated and newly described type strains.</title>
        <authorList>
            <person name="Whitman W."/>
        </authorList>
    </citation>
    <scope>NUCLEOTIDE SEQUENCE [LARGE SCALE GENOMIC DNA]</scope>
    <source>
        <strain evidence="2 3">CGMCC 1.12484</strain>
    </source>
</reference>
<keyword evidence="3" id="KW-1185">Reference proteome</keyword>
<dbReference type="InterPro" id="IPR038764">
    <property type="entry name" value="GNAT_N_AcTrfase_prd"/>
</dbReference>
<dbReference type="SUPFAM" id="SSF55729">
    <property type="entry name" value="Acyl-CoA N-acyltransferases (Nat)"/>
    <property type="match status" value="1"/>
</dbReference>
<comment type="caution">
    <text evidence="2">The sequence shown here is derived from an EMBL/GenBank/DDBJ whole genome shotgun (WGS) entry which is preliminary data.</text>
</comment>